<comment type="caution">
    <text evidence="2">The sequence shown here is derived from an EMBL/GenBank/DDBJ whole genome shotgun (WGS) entry which is preliminary data.</text>
</comment>
<dbReference type="EMBL" id="BMAW01057424">
    <property type="protein sequence ID" value="GFT10880.1"/>
    <property type="molecule type" value="Genomic_DNA"/>
</dbReference>
<dbReference type="OrthoDB" id="6433867at2759"/>
<dbReference type="PANTHER" id="PTHR46599">
    <property type="entry name" value="PIGGYBAC TRANSPOSABLE ELEMENT-DERIVED PROTEIN 4"/>
    <property type="match status" value="1"/>
</dbReference>
<dbReference type="Proteomes" id="UP000887013">
    <property type="component" value="Unassembled WGS sequence"/>
</dbReference>
<feature type="domain" description="PiggyBac transposable element-derived protein" evidence="1">
    <location>
        <begin position="3"/>
        <end position="185"/>
    </location>
</feature>
<dbReference type="InterPro" id="IPR029526">
    <property type="entry name" value="PGBD"/>
</dbReference>
<accession>A0A8X6NEN2</accession>
<evidence type="ECO:0000259" key="1">
    <source>
        <dbReference type="Pfam" id="PF13843"/>
    </source>
</evidence>
<proteinExistence type="predicted"/>
<sequence length="188" mass="22459">MLIKRFSWILAHRHLNDNGLQPRRDEENFDKLYKVRLLLSHLSKRYESIFRPGKCQEIEESMIQFKSCSSLKQYMPKTPIKRGYKVWMRCDEGGFECQFKIYSGKMKDVEKNLGETVAKSLCEKLYGKNHRLYIDNFFFFFSSYELSRFLEIQSVYCSGTVNLSRISLPKNLAEDKKMKRGEFDYHKL</sequence>
<protein>
    <submittedName>
        <fullName evidence="2">PiggyBac transposable element-derived protein 4</fullName>
    </submittedName>
</protein>
<gene>
    <name evidence="2" type="primary">X975_20201</name>
    <name evidence="2" type="ORF">NPIL_450641</name>
</gene>
<keyword evidence="3" id="KW-1185">Reference proteome</keyword>
<dbReference type="PANTHER" id="PTHR46599:SF3">
    <property type="entry name" value="PIGGYBAC TRANSPOSABLE ELEMENT-DERIVED PROTEIN 4"/>
    <property type="match status" value="1"/>
</dbReference>
<organism evidence="2 3">
    <name type="scientific">Nephila pilipes</name>
    <name type="common">Giant wood spider</name>
    <name type="synonym">Nephila maculata</name>
    <dbReference type="NCBI Taxonomy" id="299642"/>
    <lineage>
        <taxon>Eukaryota</taxon>
        <taxon>Metazoa</taxon>
        <taxon>Ecdysozoa</taxon>
        <taxon>Arthropoda</taxon>
        <taxon>Chelicerata</taxon>
        <taxon>Arachnida</taxon>
        <taxon>Araneae</taxon>
        <taxon>Araneomorphae</taxon>
        <taxon>Entelegynae</taxon>
        <taxon>Araneoidea</taxon>
        <taxon>Nephilidae</taxon>
        <taxon>Nephila</taxon>
    </lineage>
</organism>
<reference evidence="2" key="1">
    <citation type="submission" date="2020-08" db="EMBL/GenBank/DDBJ databases">
        <title>Multicomponent nature underlies the extraordinary mechanical properties of spider dragline silk.</title>
        <authorList>
            <person name="Kono N."/>
            <person name="Nakamura H."/>
            <person name="Mori M."/>
            <person name="Yoshida Y."/>
            <person name="Ohtoshi R."/>
            <person name="Malay A.D."/>
            <person name="Moran D.A.P."/>
            <person name="Tomita M."/>
            <person name="Numata K."/>
            <person name="Arakawa K."/>
        </authorList>
    </citation>
    <scope>NUCLEOTIDE SEQUENCE</scope>
</reference>
<evidence type="ECO:0000313" key="3">
    <source>
        <dbReference type="Proteomes" id="UP000887013"/>
    </source>
</evidence>
<dbReference type="AlphaFoldDB" id="A0A8X6NEN2"/>
<dbReference type="Pfam" id="PF13843">
    <property type="entry name" value="DDE_Tnp_1_7"/>
    <property type="match status" value="1"/>
</dbReference>
<evidence type="ECO:0000313" key="2">
    <source>
        <dbReference type="EMBL" id="GFT10880.1"/>
    </source>
</evidence>
<name>A0A8X6NEN2_NEPPI</name>